<dbReference type="Proteomes" id="UP000288859">
    <property type="component" value="Unassembled WGS sequence"/>
</dbReference>
<proteinExistence type="predicted"/>
<feature type="region of interest" description="Disordered" evidence="1">
    <location>
        <begin position="107"/>
        <end position="132"/>
    </location>
</feature>
<dbReference type="EMBL" id="NAJM01000064">
    <property type="protein sequence ID" value="RVX66332.1"/>
    <property type="molecule type" value="Genomic_DNA"/>
</dbReference>
<evidence type="ECO:0000256" key="1">
    <source>
        <dbReference type="SAM" id="MobiDB-lite"/>
    </source>
</evidence>
<accession>A0A438MT03</accession>
<protein>
    <submittedName>
        <fullName evidence="2">Uncharacterized protein</fullName>
    </submittedName>
</protein>
<dbReference type="AlphaFoldDB" id="A0A438MT03"/>
<evidence type="ECO:0000313" key="2">
    <source>
        <dbReference type="EMBL" id="RVX66332.1"/>
    </source>
</evidence>
<dbReference type="OrthoDB" id="10297404at2759"/>
<feature type="compositionally biased region" description="Polar residues" evidence="1">
    <location>
        <begin position="117"/>
        <end position="130"/>
    </location>
</feature>
<name>A0A438MT03_EXOME</name>
<reference evidence="2 3" key="1">
    <citation type="submission" date="2017-03" db="EMBL/GenBank/DDBJ databases">
        <title>Genomes of endolithic fungi from Antarctica.</title>
        <authorList>
            <person name="Coleine C."/>
            <person name="Masonjones S."/>
            <person name="Stajich J.E."/>
        </authorList>
    </citation>
    <scope>NUCLEOTIDE SEQUENCE [LARGE SCALE GENOMIC DNA]</scope>
    <source>
        <strain evidence="2 3">CCFEE 6314</strain>
    </source>
</reference>
<sequence>MQCSEACQQKELAKVTVEHRPPRPKLWINTNVTPVHILEKAMWEQPPSTTFDEDLMDVDEPDAQVSSEEYVQGVWTEYGYEEQLAKGHPIPIPGVSAEYENSSASQELSIESFAKPRSSTVESSDASQESTFEHPSEYDLMMEFVACEDELASERANETVNHLHWCPGPECCPPSPRLPLTSAQRDVAMAKRDEMNDFINRYLPELEAAQNAEYIFCEAASKLSRHIETIKGIQDAVADDDRKAFENGVEIEGRLGTWRCDKQQVGLSKSLILTFRDHTEIELSQEDFDRLPGRMTTMNPNVKSIHTMQRATLKEPYNGS</sequence>
<comment type="caution">
    <text evidence="2">The sequence shown here is derived from an EMBL/GenBank/DDBJ whole genome shotgun (WGS) entry which is preliminary data.</text>
</comment>
<organism evidence="2 3">
    <name type="scientific">Exophiala mesophila</name>
    <name type="common">Black yeast-like fungus</name>
    <dbReference type="NCBI Taxonomy" id="212818"/>
    <lineage>
        <taxon>Eukaryota</taxon>
        <taxon>Fungi</taxon>
        <taxon>Dikarya</taxon>
        <taxon>Ascomycota</taxon>
        <taxon>Pezizomycotina</taxon>
        <taxon>Eurotiomycetes</taxon>
        <taxon>Chaetothyriomycetidae</taxon>
        <taxon>Chaetothyriales</taxon>
        <taxon>Herpotrichiellaceae</taxon>
        <taxon>Exophiala</taxon>
    </lineage>
</organism>
<dbReference type="VEuPathDB" id="FungiDB:PV10_05239"/>
<gene>
    <name evidence="2" type="ORF">B0A52_09763</name>
</gene>
<evidence type="ECO:0000313" key="3">
    <source>
        <dbReference type="Proteomes" id="UP000288859"/>
    </source>
</evidence>